<feature type="coiled-coil region" evidence="10">
    <location>
        <begin position="155"/>
        <end position="189"/>
    </location>
</feature>
<keyword evidence="13" id="KW-1185">Reference proteome</keyword>
<dbReference type="Gene3D" id="3.40.50.300">
    <property type="entry name" value="P-loop containing nucleotide triphosphate hydrolases"/>
    <property type="match status" value="2"/>
</dbReference>
<keyword evidence="4" id="KW-0547">Nucleotide-binding</keyword>
<dbReference type="PANTHER" id="PTHR11059">
    <property type="entry name" value="DNA REPAIR PROTEIN RECN"/>
    <property type="match status" value="1"/>
</dbReference>
<name>A0A521AZW9_9BACL</name>
<organism evidence="12 13">
    <name type="scientific">Melghirimyces algeriensis</name>
    <dbReference type="NCBI Taxonomy" id="910412"/>
    <lineage>
        <taxon>Bacteria</taxon>
        <taxon>Bacillati</taxon>
        <taxon>Bacillota</taxon>
        <taxon>Bacilli</taxon>
        <taxon>Bacillales</taxon>
        <taxon>Thermoactinomycetaceae</taxon>
        <taxon>Melghirimyces</taxon>
    </lineage>
</organism>
<evidence type="ECO:0000259" key="11">
    <source>
        <dbReference type="Pfam" id="PF02463"/>
    </source>
</evidence>
<dbReference type="PANTHER" id="PTHR11059:SF0">
    <property type="entry name" value="DNA REPAIR PROTEIN RECN"/>
    <property type="match status" value="1"/>
</dbReference>
<gene>
    <name evidence="12" type="ORF">SAMN06264849_101443</name>
</gene>
<proteinExistence type="inferred from homology"/>
<dbReference type="GO" id="GO:0009432">
    <property type="term" value="P:SOS response"/>
    <property type="evidence" value="ECO:0007669"/>
    <property type="project" value="TreeGrafter"/>
</dbReference>
<protein>
    <recommendedName>
        <fullName evidence="3 9">DNA repair protein RecN</fullName>
    </recommendedName>
    <alternativeName>
        <fullName evidence="8 9">Recombination protein N</fullName>
    </alternativeName>
</protein>
<evidence type="ECO:0000256" key="3">
    <source>
        <dbReference type="ARBA" id="ARBA00021315"/>
    </source>
</evidence>
<feature type="coiled-coil region" evidence="10">
    <location>
        <begin position="320"/>
        <end position="357"/>
    </location>
</feature>
<keyword evidence="10" id="KW-0175">Coiled coil</keyword>
<keyword evidence="6" id="KW-0067">ATP-binding</keyword>
<evidence type="ECO:0000256" key="7">
    <source>
        <dbReference type="ARBA" id="ARBA00023204"/>
    </source>
</evidence>
<evidence type="ECO:0000256" key="9">
    <source>
        <dbReference type="PIRNR" id="PIRNR003128"/>
    </source>
</evidence>
<evidence type="ECO:0000256" key="2">
    <source>
        <dbReference type="ARBA" id="ARBA00009441"/>
    </source>
</evidence>
<evidence type="ECO:0000256" key="10">
    <source>
        <dbReference type="SAM" id="Coils"/>
    </source>
</evidence>
<accession>A0A521AZW9</accession>
<sequence length="564" mass="64294">MLREISIRDFAIIEQIHLTFDRGFHVLTGETGAGKSILFDALSLVVGGRASADFVRHNARKATVEALFEVPVHHAANKVLRDIGLNMEDHSLLIRREISSSGKSTCRINGQIVTLGMLKQVGKHLLDMHGQHEHQKLLQTEEHIAWLDAFGGESLHQLLEDYQALYRKYREVTRELEEIQTNEKEIAQRIDWLTFQRDEIKEACLIPGEDKELEQEQSRLAHAEHLMQNATYAYEGLYGEQQGVEILNRVIQHLEDIVNVDPSMKNVLEMVQSAYYQIEEASREIGRYRDTLDFDPGRLAQVEERLHLIEQLKRKYGESVSEIFQYAEQAEEELNQLEQQDEKKAELEEKRTVLHERMRKQALLLSQTRKEAAVKLEQLVEKELADLNMQGTRFSVAFHQVENPEFTLTGVDQVEFMISPNVGEPLRPLVKIASGGELSRIMLAIQSIFSGLNGASDTLIFDEVDTGVSGRAAQAIAEKITRLARHCQVLCVTHLPQVACMADEHFHIFKEAIDGKTRTRVKLLTEEGRILELARMLGGVEVTDTTRNHALEMIRLAKETKQVM</sequence>
<feature type="domain" description="RecF/RecN/SMC N-terminal" evidence="11">
    <location>
        <begin position="1"/>
        <end position="510"/>
    </location>
</feature>
<evidence type="ECO:0000256" key="4">
    <source>
        <dbReference type="ARBA" id="ARBA00022741"/>
    </source>
</evidence>
<evidence type="ECO:0000256" key="8">
    <source>
        <dbReference type="ARBA" id="ARBA00033408"/>
    </source>
</evidence>
<dbReference type="SUPFAM" id="SSF52540">
    <property type="entry name" value="P-loop containing nucleoside triphosphate hydrolases"/>
    <property type="match status" value="2"/>
</dbReference>
<dbReference type="PIRSF" id="PIRSF003128">
    <property type="entry name" value="RecN"/>
    <property type="match status" value="1"/>
</dbReference>
<keyword evidence="7 9" id="KW-0234">DNA repair</keyword>
<dbReference type="GO" id="GO:0005524">
    <property type="term" value="F:ATP binding"/>
    <property type="evidence" value="ECO:0007669"/>
    <property type="project" value="UniProtKB-KW"/>
</dbReference>
<dbReference type="InterPro" id="IPR003395">
    <property type="entry name" value="RecF/RecN/SMC_N"/>
</dbReference>
<dbReference type="GO" id="GO:0043590">
    <property type="term" value="C:bacterial nucleoid"/>
    <property type="evidence" value="ECO:0007669"/>
    <property type="project" value="TreeGrafter"/>
</dbReference>
<dbReference type="EMBL" id="FXTI01000001">
    <property type="protein sequence ID" value="SMO40414.1"/>
    <property type="molecule type" value="Genomic_DNA"/>
</dbReference>
<dbReference type="FunFam" id="3.40.50.300:FF:000356">
    <property type="entry name" value="DNA repair protein RecN"/>
    <property type="match status" value="1"/>
</dbReference>
<dbReference type="NCBIfam" id="NF008121">
    <property type="entry name" value="PRK10869.1"/>
    <property type="match status" value="1"/>
</dbReference>
<dbReference type="RefSeq" id="WP_142504120.1">
    <property type="nucleotide sequence ID" value="NZ_FXTI01000001.1"/>
</dbReference>
<dbReference type="OrthoDB" id="9806954at2"/>
<evidence type="ECO:0000256" key="1">
    <source>
        <dbReference type="ARBA" id="ARBA00003618"/>
    </source>
</evidence>
<dbReference type="Proteomes" id="UP000315636">
    <property type="component" value="Unassembled WGS sequence"/>
</dbReference>
<dbReference type="NCBIfam" id="TIGR00634">
    <property type="entry name" value="recN"/>
    <property type="match status" value="1"/>
</dbReference>
<comment type="function">
    <text evidence="1 9">May be involved in recombinational repair of damaged DNA.</text>
</comment>
<evidence type="ECO:0000256" key="5">
    <source>
        <dbReference type="ARBA" id="ARBA00022763"/>
    </source>
</evidence>
<dbReference type="FunFam" id="3.40.50.300:FF:000319">
    <property type="entry name" value="DNA repair protein RecN"/>
    <property type="match status" value="1"/>
</dbReference>
<evidence type="ECO:0000313" key="13">
    <source>
        <dbReference type="Proteomes" id="UP000315636"/>
    </source>
</evidence>
<dbReference type="InterPro" id="IPR004604">
    <property type="entry name" value="DNA_recomb/repair_RecN"/>
</dbReference>
<dbReference type="AlphaFoldDB" id="A0A521AZW9"/>
<dbReference type="InterPro" id="IPR027417">
    <property type="entry name" value="P-loop_NTPase"/>
</dbReference>
<evidence type="ECO:0000313" key="12">
    <source>
        <dbReference type="EMBL" id="SMO40414.1"/>
    </source>
</evidence>
<reference evidence="12 13" key="1">
    <citation type="submission" date="2017-05" db="EMBL/GenBank/DDBJ databases">
        <authorList>
            <person name="Varghese N."/>
            <person name="Submissions S."/>
        </authorList>
    </citation>
    <scope>NUCLEOTIDE SEQUENCE [LARGE SCALE GENOMIC DNA]</scope>
    <source>
        <strain evidence="12 13">DSM 45474</strain>
    </source>
</reference>
<dbReference type="CDD" id="cd03241">
    <property type="entry name" value="ABC_RecN"/>
    <property type="match status" value="2"/>
</dbReference>
<dbReference type="GO" id="GO:0006281">
    <property type="term" value="P:DNA repair"/>
    <property type="evidence" value="ECO:0007669"/>
    <property type="project" value="UniProtKB-KW"/>
</dbReference>
<dbReference type="GO" id="GO:0006310">
    <property type="term" value="P:DNA recombination"/>
    <property type="evidence" value="ECO:0007669"/>
    <property type="project" value="InterPro"/>
</dbReference>
<dbReference type="Pfam" id="PF02463">
    <property type="entry name" value="SMC_N"/>
    <property type="match status" value="1"/>
</dbReference>
<evidence type="ECO:0000256" key="6">
    <source>
        <dbReference type="ARBA" id="ARBA00022840"/>
    </source>
</evidence>
<comment type="similarity">
    <text evidence="2 9">Belongs to the RecN family.</text>
</comment>
<keyword evidence="5 9" id="KW-0227">DNA damage</keyword>